<comment type="catalytic activity">
    <reaction evidence="6">
        <text>Exonucleolytic cleavage in either 5'- to 3'- or 3'- to 5'-direction to yield nucleoside 5'-phosphates.</text>
        <dbReference type="EC" id="3.1.11.6"/>
    </reaction>
</comment>
<evidence type="ECO:0000256" key="1">
    <source>
        <dbReference type="ARBA" id="ARBA00009998"/>
    </source>
</evidence>
<accession>A0A7H9EJN1</accession>
<keyword evidence="4 6" id="KW-0378">Hydrolase</keyword>
<dbReference type="PIRSF" id="PIRSF006488">
    <property type="entry name" value="Exonuc_VII_S"/>
    <property type="match status" value="1"/>
</dbReference>
<organism evidence="7 8">
    <name type="scientific">Ligilactobacillus saerimneri</name>
    <dbReference type="NCBI Taxonomy" id="228229"/>
    <lineage>
        <taxon>Bacteria</taxon>
        <taxon>Bacillati</taxon>
        <taxon>Bacillota</taxon>
        <taxon>Bacilli</taxon>
        <taxon>Lactobacillales</taxon>
        <taxon>Lactobacillaceae</taxon>
        <taxon>Ligilactobacillus</taxon>
    </lineage>
</organism>
<dbReference type="Proteomes" id="UP000510886">
    <property type="component" value="Chromosome"/>
</dbReference>
<keyword evidence="3 6" id="KW-0540">Nuclease</keyword>
<comment type="subcellular location">
    <subcellularLocation>
        <location evidence="6">Cytoplasm</location>
    </subcellularLocation>
</comment>
<keyword evidence="2 6" id="KW-0963">Cytoplasm</keyword>
<evidence type="ECO:0000256" key="3">
    <source>
        <dbReference type="ARBA" id="ARBA00022722"/>
    </source>
</evidence>
<dbReference type="Gene3D" id="1.10.287.1040">
    <property type="entry name" value="Exonuclease VII, small subunit"/>
    <property type="match status" value="1"/>
</dbReference>
<dbReference type="Pfam" id="PF02609">
    <property type="entry name" value="Exonuc_VII_S"/>
    <property type="match status" value="1"/>
</dbReference>
<evidence type="ECO:0000256" key="4">
    <source>
        <dbReference type="ARBA" id="ARBA00022801"/>
    </source>
</evidence>
<dbReference type="GO" id="GO:0008855">
    <property type="term" value="F:exodeoxyribonuclease VII activity"/>
    <property type="evidence" value="ECO:0007669"/>
    <property type="project" value="UniProtKB-UniRule"/>
</dbReference>
<dbReference type="InterPro" id="IPR003761">
    <property type="entry name" value="Exonuc_VII_S"/>
</dbReference>
<dbReference type="GO" id="GO:0006308">
    <property type="term" value="P:DNA catabolic process"/>
    <property type="evidence" value="ECO:0007669"/>
    <property type="project" value="UniProtKB-UniRule"/>
</dbReference>
<dbReference type="GO" id="GO:0005829">
    <property type="term" value="C:cytosol"/>
    <property type="evidence" value="ECO:0007669"/>
    <property type="project" value="TreeGrafter"/>
</dbReference>
<dbReference type="GO" id="GO:0009318">
    <property type="term" value="C:exodeoxyribonuclease VII complex"/>
    <property type="evidence" value="ECO:0007669"/>
    <property type="project" value="UniProtKB-UniRule"/>
</dbReference>
<gene>
    <name evidence="6" type="primary">xseB</name>
    <name evidence="7" type="ORF">GTO87_04100</name>
</gene>
<evidence type="ECO:0000313" key="8">
    <source>
        <dbReference type="Proteomes" id="UP000510886"/>
    </source>
</evidence>
<dbReference type="AlphaFoldDB" id="A0A7H9EJN1"/>
<dbReference type="RefSeq" id="WP_009554628.1">
    <property type="nucleotide sequence ID" value="NZ_CANCVW010000005.1"/>
</dbReference>
<dbReference type="PANTHER" id="PTHR34137">
    <property type="entry name" value="EXODEOXYRIBONUCLEASE 7 SMALL SUBUNIT"/>
    <property type="match status" value="1"/>
</dbReference>
<protein>
    <recommendedName>
        <fullName evidence="6">Exodeoxyribonuclease 7 small subunit</fullName>
        <ecNumber evidence="6">3.1.11.6</ecNumber>
    </recommendedName>
    <alternativeName>
        <fullName evidence="6">Exodeoxyribonuclease VII small subunit</fullName>
        <shortName evidence="6">Exonuclease VII small subunit</shortName>
    </alternativeName>
</protein>
<reference evidence="7 8" key="1">
    <citation type="submission" date="2020-01" db="EMBL/GenBank/DDBJ databases">
        <title>Complete and circular genome sequences of six lactobacillus isolates from horses.</title>
        <authorList>
            <person name="Hassan H.M."/>
        </authorList>
    </citation>
    <scope>NUCLEOTIDE SEQUENCE [LARGE SCALE GENOMIC DNA]</scope>
    <source>
        <strain evidence="7 8">1A</strain>
    </source>
</reference>
<dbReference type="PANTHER" id="PTHR34137:SF1">
    <property type="entry name" value="EXODEOXYRIBONUCLEASE 7 SMALL SUBUNIT"/>
    <property type="match status" value="1"/>
</dbReference>
<evidence type="ECO:0000256" key="6">
    <source>
        <dbReference type="HAMAP-Rule" id="MF_00337"/>
    </source>
</evidence>
<keyword evidence="5 6" id="KW-0269">Exonuclease</keyword>
<dbReference type="HAMAP" id="MF_00337">
    <property type="entry name" value="Exonuc_7_S"/>
    <property type="match status" value="1"/>
</dbReference>
<dbReference type="EC" id="3.1.11.6" evidence="6"/>
<name>A0A7H9EJN1_9LACO</name>
<evidence type="ECO:0000256" key="5">
    <source>
        <dbReference type="ARBA" id="ARBA00022839"/>
    </source>
</evidence>
<sequence length="78" mass="8712">MAEELTFEQKMQQLEAIVSQLERGDVPLEAALTQFEKGVKLSAELKQTLDQAERTVAKVIDAQGNEVEFSRDSGEEND</sequence>
<comment type="function">
    <text evidence="6">Bidirectionally degrades single-stranded DNA into large acid-insoluble oligonucleotides, which are then degraded further into small acid-soluble oligonucleotides.</text>
</comment>
<dbReference type="InterPro" id="IPR037004">
    <property type="entry name" value="Exonuc_VII_ssu_sf"/>
</dbReference>
<evidence type="ECO:0000313" key="7">
    <source>
        <dbReference type="EMBL" id="QLL77854.1"/>
    </source>
</evidence>
<dbReference type="SUPFAM" id="SSF116842">
    <property type="entry name" value="XseB-like"/>
    <property type="match status" value="1"/>
</dbReference>
<dbReference type="NCBIfam" id="TIGR01280">
    <property type="entry name" value="xseB"/>
    <property type="match status" value="1"/>
</dbReference>
<evidence type="ECO:0000256" key="2">
    <source>
        <dbReference type="ARBA" id="ARBA00022490"/>
    </source>
</evidence>
<dbReference type="KEGG" id="lsw:GTO87_04100"/>
<dbReference type="NCBIfam" id="NF002138">
    <property type="entry name" value="PRK00977.1-2"/>
    <property type="match status" value="1"/>
</dbReference>
<comment type="subunit">
    <text evidence="6">Heterooligomer composed of large and small subunits.</text>
</comment>
<comment type="similarity">
    <text evidence="1 6">Belongs to the XseB family.</text>
</comment>
<dbReference type="EMBL" id="CP047418">
    <property type="protein sequence ID" value="QLL77854.1"/>
    <property type="molecule type" value="Genomic_DNA"/>
</dbReference>
<proteinExistence type="inferred from homology"/>